<dbReference type="Gene3D" id="3.55.50.30">
    <property type="match status" value="1"/>
</dbReference>
<evidence type="ECO:0000313" key="2">
    <source>
        <dbReference type="EMBL" id="NGP86892.1"/>
    </source>
</evidence>
<keyword evidence="1" id="KW-0732">Signal</keyword>
<dbReference type="Proteomes" id="UP000479132">
    <property type="component" value="Unassembled WGS sequence"/>
</dbReference>
<dbReference type="SUPFAM" id="SSF49464">
    <property type="entry name" value="Carboxypeptidase regulatory domain-like"/>
    <property type="match status" value="1"/>
</dbReference>
<dbReference type="SUPFAM" id="SSF56935">
    <property type="entry name" value="Porins"/>
    <property type="match status" value="1"/>
</dbReference>
<dbReference type="Pfam" id="PF13715">
    <property type="entry name" value="CarbopepD_reg_2"/>
    <property type="match status" value="1"/>
</dbReference>
<comment type="caution">
    <text evidence="2">The sequence shown here is derived from an EMBL/GenBank/DDBJ whole genome shotgun (WGS) entry which is preliminary data.</text>
</comment>
<feature type="signal peptide" evidence="1">
    <location>
        <begin position="1"/>
        <end position="25"/>
    </location>
</feature>
<keyword evidence="3" id="KW-1185">Reference proteome</keyword>
<sequence length="925" mass="104463">MRSTNRYFLSCCLLIALFLPAIATAQESQQPQKYTYLSRGLSLEQAIRRLVEKTNIDLIYDPQLINEHTVYVAGDFTSSEEILRLILKDSGLDFIQLSSGTYVLVKDSRQETTYGMLAGKVVDEVTGQPLAGANIMLADASTGTSTNSSGHFNIAKLKPGQHEVTVTYVGYQAVRDTVWVPEAEPIQHTFSLHTKPVWVKPIVVSDTRKRLPSTQYLTNSSEQPTHQLLGTVDAVRSLNSVMGINFNLGMADYNIQGGHMGGSQLRLDGAPIYDPVSMGRLIGAFNPYALGKIEVYKAGYASPVGSQLSGVVNLNHDLATSENKSLLLQVDQLNLNARFDHQFHIQGGPQINVMLAGRTNIWHWYKKRSLKQTFREWDQIDPLLTNQLLNISDTDMNYYQKEHKSDIHYSDLHLAAEINHSDFQKTRITAYRGKNYLETDLFSQNVIAISEAPSYMSTLDRYDWTNMMGKIQHDLLLSPRLDFSISGYITKHTLNHHYAIGNESNTAINYSGGRSISDQLRHGAIQNMDTGDKNGITESAIQTNFDYSITKNYQLKTGIKAKRLNYRFQLSEFYLNSATSKSTSFLLSGYLQNKVQLSHKTAISAGSRLTFIPSRDLIFIEPRIAFQHDEPNTSVGYLSFRLSGGIYRQFINQFDISNIGPSALVPSIRFWVPIDYSTEVPKSYHLSTNLIWQPGENWDIRSETYYKWVPQTLSLTYNKLQSSINGISKNYSLQGQYTSTSQRYSFGTGVVIEKVLPSLPLHIKGKYQFSLAKQKIPGRFNSKYVSTPSNKPHQTAIAAEWQATSKLMLILQLQNIWGRSWGFTKAYYDYLASTSSQYVQEYSFDTPSNDKLSPLHQLNIGATYKIALNNADLKMSLHLFNLLDSKNVINWWLAPTQGENKTGYYKLKKRTLPGFRPSANIIFSF</sequence>
<reference evidence="2 3" key="1">
    <citation type="submission" date="2020-02" db="EMBL/GenBank/DDBJ databases">
        <title>Aliifodinibius halophilus 2W32, complete genome.</title>
        <authorList>
            <person name="Li Y."/>
            <person name="Wu S."/>
        </authorList>
    </citation>
    <scope>NUCLEOTIDE SEQUENCE [LARGE SCALE GENOMIC DNA]</scope>
    <source>
        <strain evidence="2 3">2W32</strain>
    </source>
</reference>
<evidence type="ECO:0000313" key="3">
    <source>
        <dbReference type="Proteomes" id="UP000479132"/>
    </source>
</evidence>
<gene>
    <name evidence="2" type="ORF">G3569_00895</name>
</gene>
<proteinExistence type="predicted"/>
<dbReference type="EMBL" id="JAALLS010000001">
    <property type="protein sequence ID" value="NGP86892.1"/>
    <property type="molecule type" value="Genomic_DNA"/>
</dbReference>
<dbReference type="Gene3D" id="2.60.40.1120">
    <property type="entry name" value="Carboxypeptidase-like, regulatory domain"/>
    <property type="match status" value="1"/>
</dbReference>
<name>A0A6M1T918_9BACT</name>
<accession>A0A6M1T918</accession>
<protein>
    <recommendedName>
        <fullName evidence="4">TonB-dependent receptor</fullName>
    </recommendedName>
</protein>
<evidence type="ECO:0000256" key="1">
    <source>
        <dbReference type="SAM" id="SignalP"/>
    </source>
</evidence>
<feature type="chain" id="PRO_5026958917" description="TonB-dependent receptor" evidence="1">
    <location>
        <begin position="26"/>
        <end position="925"/>
    </location>
</feature>
<organism evidence="2 3">
    <name type="scientific">Fodinibius halophilus</name>
    <dbReference type="NCBI Taxonomy" id="1736908"/>
    <lineage>
        <taxon>Bacteria</taxon>
        <taxon>Pseudomonadati</taxon>
        <taxon>Balneolota</taxon>
        <taxon>Balneolia</taxon>
        <taxon>Balneolales</taxon>
        <taxon>Balneolaceae</taxon>
        <taxon>Fodinibius</taxon>
    </lineage>
</organism>
<dbReference type="InterPro" id="IPR008969">
    <property type="entry name" value="CarboxyPept-like_regulatory"/>
</dbReference>
<dbReference type="AlphaFoldDB" id="A0A6M1T918"/>
<dbReference type="RefSeq" id="WP_165265127.1">
    <property type="nucleotide sequence ID" value="NZ_JAALLS010000001.1"/>
</dbReference>
<evidence type="ECO:0008006" key="4">
    <source>
        <dbReference type="Google" id="ProtNLM"/>
    </source>
</evidence>